<comment type="catalytic activity">
    <reaction evidence="15">
        <text>L-tyrosyl-[protein] + ATP = O-phospho-L-tyrosyl-[protein] + ADP + H(+)</text>
        <dbReference type="Rhea" id="RHEA:10596"/>
        <dbReference type="Rhea" id="RHEA-COMP:10136"/>
        <dbReference type="Rhea" id="RHEA-COMP:20101"/>
        <dbReference type="ChEBI" id="CHEBI:15378"/>
        <dbReference type="ChEBI" id="CHEBI:30616"/>
        <dbReference type="ChEBI" id="CHEBI:46858"/>
        <dbReference type="ChEBI" id="CHEBI:61978"/>
        <dbReference type="ChEBI" id="CHEBI:456216"/>
        <dbReference type="EC" id="2.7.10.1"/>
    </reaction>
</comment>
<evidence type="ECO:0000256" key="3">
    <source>
        <dbReference type="ARBA" id="ARBA00022679"/>
    </source>
</evidence>
<feature type="domain" description="Protein kinase" evidence="18">
    <location>
        <begin position="497"/>
        <end position="774"/>
    </location>
</feature>
<dbReference type="Pfam" id="PF07714">
    <property type="entry name" value="PK_Tyr_Ser-Thr"/>
    <property type="match status" value="1"/>
</dbReference>
<feature type="domain" description="Ig-like" evidence="19">
    <location>
        <begin position="245"/>
        <end position="340"/>
    </location>
</feature>
<dbReference type="InterPro" id="IPR017441">
    <property type="entry name" value="Protein_kinase_ATP_BS"/>
</dbReference>
<dbReference type="Gene3D" id="1.10.510.10">
    <property type="entry name" value="Transferase(Phosphotransferase) domain 1"/>
    <property type="match status" value="1"/>
</dbReference>
<evidence type="ECO:0000256" key="9">
    <source>
        <dbReference type="ARBA" id="ARBA00022989"/>
    </source>
</evidence>
<keyword evidence="10 17" id="KW-0472">Membrane</keyword>
<dbReference type="GeneID" id="119735198"/>
<dbReference type="PANTHER" id="PTHR24416">
    <property type="entry name" value="TYROSINE-PROTEIN KINASE RECEPTOR"/>
    <property type="match status" value="1"/>
</dbReference>
<feature type="transmembrane region" description="Helical" evidence="17">
    <location>
        <begin position="431"/>
        <end position="455"/>
    </location>
</feature>
<sequence>MVSGYLYGGADPNKYAMTVDTISNISVLNISSLEFPLDQSRYWCKVEFGRASEPFYAMGSNSTMLEVMVFPTTVILSDSTGAYPFRGGTAYFVEGESRQMMCVIPDTNPYLGWVQSMCNPQTKAFMIRFEVPPKVSNILLSDSSGVSIAGDSVTVDEGTSYTFTCRAQSRPAATIQWNLGASTYPQSTIGPTVGEGDWLVNASSNWTFTPGRANHGQTVICLASTEDSYEPYPSDMVTLEVNGPPDTPVITGSPIVTENEPTVLTCTADMGYPQDWSLVWSIGSSVITGSTTSPYQSDDRFAFTSSLEFTPSRELSGEYISCAATRRITVEFNLDSGTVTIEGLKVVNGCIQLEVIREGSAAWQKCGRCIASDQTVKLSEWCASPEKRRRRAVADVVAVRARLCIGGLCSEAVPAKQVEDPPASTSSSINWVVVGASVGAGMFVMVFSIAIGVCARRRFKKRSNEMDTIGEPADQNQVVVPYSNVSMGHQAIPRDQLRSVRELGHGAFGRVFLAEARGITEGLKVTLVAVKTLQDGASKSDKADLMKELDLMKKLPDNANVVRLLGFSVEKDPPYIIVEYLSRGDLKTLLHKHIGKVGRVYSNLHGGSTSLTAKDLMKFAKDVADGMAFISSQQCIHRDLAARNVLVAEDMTCKVSDFGLARDVMNIRVYEHRSQGRLPLRWMAIESLIHDVYTAESDVWSYGVLLWEIVTLGARPYPAMTTEMMVEKLQSGYRMPKPKNCQLELYDMMLACWQEDPGDRPSFAMISDELNKRMNVGKECISMRDYEETIYEVTLPIGEHERV</sequence>
<organism evidence="20 21">
    <name type="scientific">Patiria miniata</name>
    <name type="common">Bat star</name>
    <name type="synonym">Asterina miniata</name>
    <dbReference type="NCBI Taxonomy" id="46514"/>
    <lineage>
        <taxon>Eukaryota</taxon>
        <taxon>Metazoa</taxon>
        <taxon>Echinodermata</taxon>
        <taxon>Eleutherozoa</taxon>
        <taxon>Asterozoa</taxon>
        <taxon>Asteroidea</taxon>
        <taxon>Valvatacea</taxon>
        <taxon>Valvatida</taxon>
        <taxon>Asterinidae</taxon>
        <taxon>Patiria</taxon>
    </lineage>
</organism>
<keyword evidence="7" id="KW-0418">Kinase</keyword>
<dbReference type="InterPro" id="IPR020635">
    <property type="entry name" value="Tyr_kinase_cat_dom"/>
</dbReference>
<dbReference type="PROSITE" id="PS00109">
    <property type="entry name" value="PROTEIN_KINASE_TYR"/>
    <property type="match status" value="1"/>
</dbReference>
<evidence type="ECO:0000259" key="19">
    <source>
        <dbReference type="PROSITE" id="PS50835"/>
    </source>
</evidence>
<evidence type="ECO:0000256" key="11">
    <source>
        <dbReference type="ARBA" id="ARBA00023137"/>
    </source>
</evidence>
<dbReference type="PRINTS" id="PR00109">
    <property type="entry name" value="TYRKINASE"/>
</dbReference>
<evidence type="ECO:0000256" key="5">
    <source>
        <dbReference type="ARBA" id="ARBA00022729"/>
    </source>
</evidence>
<dbReference type="GO" id="GO:0043235">
    <property type="term" value="C:receptor complex"/>
    <property type="evidence" value="ECO:0007669"/>
    <property type="project" value="TreeGrafter"/>
</dbReference>
<dbReference type="SUPFAM" id="SSF48726">
    <property type="entry name" value="Immunoglobulin"/>
    <property type="match status" value="2"/>
</dbReference>
<dbReference type="InterPro" id="IPR050122">
    <property type="entry name" value="RTK"/>
</dbReference>
<dbReference type="InterPro" id="IPR007110">
    <property type="entry name" value="Ig-like_dom"/>
</dbReference>
<evidence type="ECO:0000256" key="4">
    <source>
        <dbReference type="ARBA" id="ARBA00022692"/>
    </source>
</evidence>
<feature type="domain" description="Ig-like" evidence="19">
    <location>
        <begin position="133"/>
        <end position="238"/>
    </location>
</feature>
<accession>A0A914AM70</accession>
<dbReference type="GO" id="GO:0007169">
    <property type="term" value="P:cell surface receptor protein tyrosine kinase signaling pathway"/>
    <property type="evidence" value="ECO:0007669"/>
    <property type="project" value="TreeGrafter"/>
</dbReference>
<evidence type="ECO:0000256" key="16">
    <source>
        <dbReference type="PROSITE-ProRule" id="PRU10141"/>
    </source>
</evidence>
<dbReference type="GO" id="GO:0004714">
    <property type="term" value="F:transmembrane receptor protein tyrosine kinase activity"/>
    <property type="evidence" value="ECO:0007669"/>
    <property type="project" value="UniProtKB-EC"/>
</dbReference>
<dbReference type="InterPro" id="IPR003597">
    <property type="entry name" value="Ig_C1-set"/>
</dbReference>
<keyword evidence="21" id="KW-1185">Reference proteome</keyword>
<dbReference type="OrthoDB" id="1668230at2759"/>
<dbReference type="Pfam" id="PF07654">
    <property type="entry name" value="C1-set"/>
    <property type="match status" value="1"/>
</dbReference>
<evidence type="ECO:0000256" key="17">
    <source>
        <dbReference type="SAM" id="Phobius"/>
    </source>
</evidence>
<dbReference type="Gene3D" id="3.30.200.20">
    <property type="entry name" value="Phosphorylase Kinase, domain 1"/>
    <property type="match status" value="1"/>
</dbReference>
<evidence type="ECO:0000256" key="7">
    <source>
        <dbReference type="ARBA" id="ARBA00022777"/>
    </source>
</evidence>
<keyword evidence="12" id="KW-1015">Disulfide bond</keyword>
<comment type="subcellular location">
    <subcellularLocation>
        <location evidence="1">Membrane</location>
        <topology evidence="1">Single-pass type I membrane protein</topology>
    </subcellularLocation>
</comment>
<evidence type="ECO:0000256" key="14">
    <source>
        <dbReference type="ARBA" id="ARBA00023180"/>
    </source>
</evidence>
<evidence type="ECO:0000256" key="1">
    <source>
        <dbReference type="ARBA" id="ARBA00004479"/>
    </source>
</evidence>
<keyword evidence="4 17" id="KW-0812">Transmembrane</keyword>
<evidence type="ECO:0000256" key="8">
    <source>
        <dbReference type="ARBA" id="ARBA00022840"/>
    </source>
</evidence>
<evidence type="ECO:0000313" key="20">
    <source>
        <dbReference type="EnsemblMetazoa" id="XP_038064832.1"/>
    </source>
</evidence>
<keyword evidence="8 16" id="KW-0067">ATP-binding</keyword>
<dbReference type="AlphaFoldDB" id="A0A914AM70"/>
<dbReference type="Pfam" id="PF08205">
    <property type="entry name" value="C2-set_2"/>
    <property type="match status" value="1"/>
</dbReference>
<dbReference type="SUPFAM" id="SSF56112">
    <property type="entry name" value="Protein kinase-like (PK-like)"/>
    <property type="match status" value="1"/>
</dbReference>
<protein>
    <recommendedName>
        <fullName evidence="2">receptor protein-tyrosine kinase</fullName>
        <ecNumber evidence="2">2.7.10.1</ecNumber>
    </recommendedName>
</protein>
<dbReference type="InterPro" id="IPR036179">
    <property type="entry name" value="Ig-like_dom_sf"/>
</dbReference>
<name>A0A914AM70_PATMI</name>
<dbReference type="PROSITE" id="PS50835">
    <property type="entry name" value="IG_LIKE"/>
    <property type="match status" value="2"/>
</dbReference>
<dbReference type="FunFam" id="1.10.510.10:FF:000190">
    <property type="entry name" value="Proto-oncogene tyrosine-protein kinase receptor Ret"/>
    <property type="match status" value="1"/>
</dbReference>
<dbReference type="PROSITE" id="PS50011">
    <property type="entry name" value="PROTEIN_KINASE_DOM"/>
    <property type="match status" value="1"/>
</dbReference>
<keyword evidence="3" id="KW-0808">Transferase</keyword>
<evidence type="ECO:0000256" key="12">
    <source>
        <dbReference type="ARBA" id="ARBA00023157"/>
    </source>
</evidence>
<keyword evidence="13" id="KW-0675">Receptor</keyword>
<reference evidence="20" key="1">
    <citation type="submission" date="2022-11" db="UniProtKB">
        <authorList>
            <consortium name="EnsemblMetazoa"/>
        </authorList>
    </citation>
    <scope>IDENTIFICATION</scope>
</reference>
<dbReference type="Proteomes" id="UP000887568">
    <property type="component" value="Unplaced"/>
</dbReference>
<dbReference type="InterPro" id="IPR013162">
    <property type="entry name" value="CD80_C2-set"/>
</dbReference>
<dbReference type="Gene3D" id="2.60.40.10">
    <property type="entry name" value="Immunoglobulins"/>
    <property type="match status" value="2"/>
</dbReference>
<dbReference type="InterPro" id="IPR000719">
    <property type="entry name" value="Prot_kinase_dom"/>
</dbReference>
<keyword evidence="9 17" id="KW-1133">Transmembrane helix</keyword>
<dbReference type="EC" id="2.7.10.1" evidence="2"/>
<dbReference type="InterPro" id="IPR011009">
    <property type="entry name" value="Kinase-like_dom_sf"/>
</dbReference>
<evidence type="ECO:0000256" key="6">
    <source>
        <dbReference type="ARBA" id="ARBA00022741"/>
    </source>
</evidence>
<dbReference type="InterPro" id="IPR008266">
    <property type="entry name" value="Tyr_kinase_AS"/>
</dbReference>
<evidence type="ECO:0000256" key="10">
    <source>
        <dbReference type="ARBA" id="ARBA00023136"/>
    </source>
</evidence>
<dbReference type="InterPro" id="IPR001245">
    <property type="entry name" value="Ser-Thr/Tyr_kinase_cat_dom"/>
</dbReference>
<evidence type="ECO:0000313" key="21">
    <source>
        <dbReference type="Proteomes" id="UP000887568"/>
    </source>
</evidence>
<keyword evidence="11" id="KW-0829">Tyrosine-protein kinase</keyword>
<dbReference type="GO" id="GO:0005524">
    <property type="term" value="F:ATP binding"/>
    <property type="evidence" value="ECO:0007669"/>
    <property type="project" value="UniProtKB-UniRule"/>
</dbReference>
<keyword evidence="6 16" id="KW-0547">Nucleotide-binding</keyword>
<dbReference type="SMART" id="SM00219">
    <property type="entry name" value="TyrKc"/>
    <property type="match status" value="1"/>
</dbReference>
<keyword evidence="14" id="KW-0325">Glycoprotein</keyword>
<dbReference type="RefSeq" id="XP_038064832.1">
    <property type="nucleotide sequence ID" value="XM_038208904.1"/>
</dbReference>
<evidence type="ECO:0000259" key="18">
    <source>
        <dbReference type="PROSITE" id="PS50011"/>
    </source>
</evidence>
<feature type="binding site" evidence="16">
    <location>
        <position position="531"/>
    </location>
    <ligand>
        <name>ATP</name>
        <dbReference type="ChEBI" id="CHEBI:30616"/>
    </ligand>
</feature>
<proteinExistence type="predicted"/>
<dbReference type="InterPro" id="IPR013783">
    <property type="entry name" value="Ig-like_fold"/>
</dbReference>
<dbReference type="GO" id="GO:0005886">
    <property type="term" value="C:plasma membrane"/>
    <property type="evidence" value="ECO:0007669"/>
    <property type="project" value="TreeGrafter"/>
</dbReference>
<dbReference type="CDD" id="cd00192">
    <property type="entry name" value="PTKc"/>
    <property type="match status" value="1"/>
</dbReference>
<keyword evidence="5" id="KW-0732">Signal</keyword>
<dbReference type="EnsemblMetazoa" id="XM_038208904.1">
    <property type="protein sequence ID" value="XP_038064832.1"/>
    <property type="gene ID" value="LOC119735198"/>
</dbReference>
<evidence type="ECO:0000256" key="2">
    <source>
        <dbReference type="ARBA" id="ARBA00011902"/>
    </source>
</evidence>
<evidence type="ECO:0000256" key="15">
    <source>
        <dbReference type="ARBA" id="ARBA00051243"/>
    </source>
</evidence>
<evidence type="ECO:0000256" key="13">
    <source>
        <dbReference type="ARBA" id="ARBA00023170"/>
    </source>
</evidence>
<dbReference type="PANTHER" id="PTHR24416:SF621">
    <property type="entry name" value="TYROSINE KINASE RECEPTOR CAD96CA"/>
    <property type="match status" value="1"/>
</dbReference>
<dbReference type="PROSITE" id="PS00107">
    <property type="entry name" value="PROTEIN_KINASE_ATP"/>
    <property type="match status" value="1"/>
</dbReference>